<dbReference type="EMBL" id="MBEE01000153">
    <property type="protein sequence ID" value="OCB51366.1"/>
    <property type="molecule type" value="Genomic_DNA"/>
</dbReference>
<evidence type="ECO:0000313" key="3">
    <source>
        <dbReference type="Proteomes" id="UP000092683"/>
    </source>
</evidence>
<name>A0A1B9D6S6_MYCMA</name>
<dbReference type="Proteomes" id="UP000092683">
    <property type="component" value="Unassembled WGS sequence"/>
</dbReference>
<comment type="caution">
    <text evidence="2">The sequence shown here is derived from an EMBL/GenBank/DDBJ whole genome shotgun (WGS) entry which is preliminary data.</text>
</comment>
<gene>
    <name evidence="2" type="ORF">A5677_22790</name>
</gene>
<keyword evidence="1" id="KW-0812">Transmembrane</keyword>
<accession>A0A1B9D6S6</accession>
<keyword evidence="1" id="KW-1133">Transmembrane helix</keyword>
<sequence length="263" mass="28227">MTLGYLASDRPGLLAGELIFTFGLPATGLICLIAGLLERSRRRPPFPPPYTAGHPYPPPPPMGYPGPYPAPPPYPGYPPAVPPRRPTGKSATALITVGAVLLGLGGLNIFLRGARALSEHRGDSMLQVGDCISENDYRANRFDARPSSGCTDPAATYELAFKGDASANCPDGKREHSIYERASNHSTTLCFMINLQQGRCYLFISDGEAVSLRPGDCDNPHRIQVKVAQRIDGSTDKTQCPPGDKGVSYPEPARVYCLARADS</sequence>
<evidence type="ECO:0000256" key="1">
    <source>
        <dbReference type="SAM" id="Phobius"/>
    </source>
</evidence>
<dbReference type="AlphaFoldDB" id="A0A1B9D6S6"/>
<organism evidence="2 3">
    <name type="scientific">Mycobacterium malmoense</name>
    <dbReference type="NCBI Taxonomy" id="1780"/>
    <lineage>
        <taxon>Bacteria</taxon>
        <taxon>Bacillati</taxon>
        <taxon>Actinomycetota</taxon>
        <taxon>Actinomycetes</taxon>
        <taxon>Mycobacteriales</taxon>
        <taxon>Mycobacteriaceae</taxon>
        <taxon>Mycobacterium</taxon>
    </lineage>
</organism>
<feature type="transmembrane region" description="Helical" evidence="1">
    <location>
        <begin position="91"/>
        <end position="111"/>
    </location>
</feature>
<feature type="transmembrane region" description="Helical" evidence="1">
    <location>
        <begin position="12"/>
        <end position="37"/>
    </location>
</feature>
<dbReference type="OrthoDB" id="4725842at2"/>
<dbReference type="RefSeq" id="WP_065481888.1">
    <property type="nucleotide sequence ID" value="NZ_MBEE01000153.1"/>
</dbReference>
<protein>
    <submittedName>
        <fullName evidence="2">Uncharacterized protein</fullName>
    </submittedName>
</protein>
<reference evidence="2 3" key="1">
    <citation type="submission" date="2016-06" db="EMBL/GenBank/DDBJ databases">
        <authorList>
            <person name="Kjaerup R.B."/>
            <person name="Dalgaard T.S."/>
            <person name="Juul-Madsen H.R."/>
        </authorList>
    </citation>
    <scope>NUCLEOTIDE SEQUENCE [LARGE SCALE GENOMIC DNA]</scope>
    <source>
        <strain evidence="2 3">E3012</strain>
    </source>
</reference>
<keyword evidence="1" id="KW-0472">Membrane</keyword>
<proteinExistence type="predicted"/>
<evidence type="ECO:0000313" key="2">
    <source>
        <dbReference type="EMBL" id="OCB51366.1"/>
    </source>
</evidence>